<sequence>MMALSGGTAVNQGTITLTADEGVTGEENQLVGMAALNGGTVVNDTTGTINIDADYGQAFLSDSNSYIINNGAINLNGSPMDENDPHMGSMPTDKIWIRSLPGSGDSDSQTSEAGFFTTGALANYGNETLNGDLDVSGWLYNEAGATLTVNGDMAINNAGNMENHGTMHADTITTYHSLFNRADGSLTTDLLTLNGDITLFNEGSFTGSIAGNSYAQEVVNTGNMTVAEDGKSLINGSFAFYNQEGATLTNSGSAVEGGENTIINMTRTSSSIAQVNSGTITATNGYSAITTANASNSPMWIWNTETGVINGINPDAPLINLSRGYSFGNEGTINVQGDNAVAISGGTSSYIIDLVNSGTINVGTEQGQIDGTNGTGLIGIKGNGNATTINNTADGVINVYANDSYAFGGQSKTIINNGEVNLLCDTGCGIYAPGTTGTQDDHNGTADIVIPDAIVAPTQGDIPAPPADPNAPQMLSNYIVGTNADGSSGTLKANNLMIGDDVKVNTGFTAGTAETTVVVDNAFTGSNIQGADNITSTSVVWNAQGSTDGDGNVDITMTKNAYADVATESSVSDVAQALDAGYTNNELYNSLNVGTTAELNNALKQVSGSQANTVFREARVLSNRFTMLADAAPQVKDGLAFNVMAKGDPRAELGNDTQYDMLALRQTLDLTASQNLTLEYGIARLDGDGSQKAGDNGVTGGYSQFFGLKHSMTFNEGLAWNNSLRYDVHNLDSSRSVAYGDVNKVADSDARQQYMEFRSEGAKTFNLMDDALKITPYAGVKLRHTLEEGYKERSAGDFNLSMNSGSETAVDSVLGPENGLRRGKRLERKRHAGRRPEP</sequence>
<proteinExistence type="predicted"/>
<organism evidence="4 5">
    <name type="scientific">Citrobacter koseri</name>
    <name type="common">Citrobacter diversus</name>
    <dbReference type="NCBI Taxonomy" id="545"/>
    <lineage>
        <taxon>Bacteria</taxon>
        <taxon>Pseudomonadati</taxon>
        <taxon>Pseudomonadota</taxon>
        <taxon>Gammaproteobacteria</taxon>
        <taxon>Enterobacterales</taxon>
        <taxon>Enterobacteriaceae</taxon>
        <taxon>Citrobacter</taxon>
    </lineage>
</organism>
<evidence type="ECO:0000313" key="5">
    <source>
        <dbReference type="Proteomes" id="UP000251584"/>
    </source>
</evidence>
<evidence type="ECO:0000256" key="1">
    <source>
        <dbReference type="SAM" id="MobiDB-lite"/>
    </source>
</evidence>
<feature type="compositionally biased region" description="Basic residues" evidence="1">
    <location>
        <begin position="821"/>
        <end position="838"/>
    </location>
</feature>
<dbReference type="Proteomes" id="UP000251584">
    <property type="component" value="Unassembled WGS sequence"/>
</dbReference>
<feature type="domain" description="Autotransporter" evidence="2">
    <location>
        <begin position="683"/>
        <end position="815"/>
    </location>
</feature>
<dbReference type="Pfam" id="PF25783">
    <property type="entry name" value="BigA_beta"/>
    <property type="match status" value="1"/>
</dbReference>
<reference evidence="4 5" key="1">
    <citation type="submission" date="2018-06" db="EMBL/GenBank/DDBJ databases">
        <authorList>
            <consortium name="Pathogen Informatics"/>
            <person name="Doyle S."/>
        </authorList>
    </citation>
    <scope>NUCLEOTIDE SEQUENCE [LARGE SCALE GENOMIC DNA]</scope>
    <source>
        <strain evidence="4 5">NCTC10786</strain>
    </source>
</reference>
<dbReference type="AlphaFoldDB" id="A0A2X2W863"/>
<dbReference type="InterPro" id="IPR005546">
    <property type="entry name" value="Autotransporte_beta"/>
</dbReference>
<dbReference type="InterPro" id="IPR036709">
    <property type="entry name" value="Autotransporte_beta_dom_sf"/>
</dbReference>
<name>A0A2X2W863_CITKO</name>
<evidence type="ECO:0000259" key="2">
    <source>
        <dbReference type="Pfam" id="PF03797"/>
    </source>
</evidence>
<protein>
    <submittedName>
        <fullName evidence="4">Outer membrane autotransporter</fullName>
    </submittedName>
</protein>
<evidence type="ECO:0000313" key="4">
    <source>
        <dbReference type="EMBL" id="SQB37048.1"/>
    </source>
</evidence>
<dbReference type="InterPro" id="IPR058034">
    <property type="entry name" value="BigA_beta"/>
</dbReference>
<feature type="compositionally biased region" description="Polar residues" evidence="1">
    <location>
        <begin position="800"/>
        <end position="809"/>
    </location>
</feature>
<dbReference type="SUPFAM" id="SSF103515">
    <property type="entry name" value="Autotransporter"/>
    <property type="match status" value="1"/>
</dbReference>
<feature type="domain" description="Putative surface-exposed virulence protein BigA beta-sandwich" evidence="3">
    <location>
        <begin position="477"/>
        <end position="561"/>
    </location>
</feature>
<dbReference type="EMBL" id="UAVY01000007">
    <property type="protein sequence ID" value="SQB37048.1"/>
    <property type="molecule type" value="Genomic_DNA"/>
</dbReference>
<feature type="region of interest" description="Disordered" evidence="1">
    <location>
        <begin position="796"/>
        <end position="838"/>
    </location>
</feature>
<dbReference type="Gene3D" id="2.40.128.130">
    <property type="entry name" value="Autotransporter beta-domain"/>
    <property type="match status" value="1"/>
</dbReference>
<dbReference type="Pfam" id="PF03797">
    <property type="entry name" value="Autotransporter"/>
    <property type="match status" value="1"/>
</dbReference>
<gene>
    <name evidence="4" type="ORF">NCTC10786_03859</name>
</gene>
<evidence type="ECO:0000259" key="3">
    <source>
        <dbReference type="Pfam" id="PF25783"/>
    </source>
</evidence>
<accession>A0A2X2W863</accession>